<evidence type="ECO:0000313" key="3">
    <source>
        <dbReference type="Proteomes" id="UP000294599"/>
    </source>
</evidence>
<accession>A0A4V6NZF0</accession>
<evidence type="ECO:0000313" key="2">
    <source>
        <dbReference type="EMBL" id="TCT00678.1"/>
    </source>
</evidence>
<proteinExistence type="predicted"/>
<dbReference type="RefSeq" id="WP_240639575.1">
    <property type="nucleotide sequence ID" value="NZ_JBHLWF010000013.1"/>
</dbReference>
<sequence length="404" mass="43234">MKLLRAAFVAAVSLPVPAQAFWILQDSTDGVARLPAPAAVPHALIFPGDPGFVEMATMELALPDGVVQFVQAHARRRVDGASWHGHAGGQPEGQVHLTLHKGMLAGLVSLQEATYEVVPVDVGHSRLQRVDHAMYPPCSGGLHAGEDLEASPAQAVTGSDAAFRDRQDDIDVLIVYTAAAREGAGGTAQIEATAQAAVDNANASFTNSLMLPRFNLVGAYEVEYEETGSGSPALGWLRDSKAITALRDKVYADMVSLFIETDPNGCGVGYVLNSLNPAFERSAVQVTVRSCAVGNLTYAHEHGHNMGMLHNPESAGSSNLAPDAYGHWDNSGPTTTERFRTVLSYACPSGPSCSRRMYFSNPDVSYMGRPTGIPDERNNARVGNYTSQLIANFRIKTIMRHGFD</sequence>
<keyword evidence="3" id="KW-1185">Reference proteome</keyword>
<reference evidence="2 3" key="1">
    <citation type="submission" date="2019-03" db="EMBL/GenBank/DDBJ databases">
        <title>Genomic Encyclopedia of Type Strains, Phase IV (KMG-IV): sequencing the most valuable type-strain genomes for metagenomic binning, comparative biology and taxonomic classification.</title>
        <authorList>
            <person name="Goeker M."/>
        </authorList>
    </citation>
    <scope>NUCLEOTIDE SEQUENCE [LARGE SCALE GENOMIC DNA]</scope>
    <source>
        <strain evidence="2 3">DSM 21944</strain>
    </source>
</reference>
<evidence type="ECO:0000256" key="1">
    <source>
        <dbReference type="SAM" id="SignalP"/>
    </source>
</evidence>
<dbReference type="Pfam" id="PF13688">
    <property type="entry name" value="Reprolysin_5"/>
    <property type="match status" value="1"/>
</dbReference>
<dbReference type="AlphaFoldDB" id="A0A4V6NZF0"/>
<keyword evidence="1" id="KW-0732">Signal</keyword>
<dbReference type="Proteomes" id="UP000294599">
    <property type="component" value="Unassembled WGS sequence"/>
</dbReference>
<organism evidence="2 3">
    <name type="scientific">Pseudofulvimonas gallinarii</name>
    <dbReference type="NCBI Taxonomy" id="634155"/>
    <lineage>
        <taxon>Bacteria</taxon>
        <taxon>Pseudomonadati</taxon>
        <taxon>Pseudomonadota</taxon>
        <taxon>Gammaproteobacteria</taxon>
        <taxon>Lysobacterales</taxon>
        <taxon>Rhodanobacteraceae</taxon>
        <taxon>Pseudofulvimonas</taxon>
    </lineage>
</organism>
<dbReference type="EMBL" id="SMAF01000002">
    <property type="protein sequence ID" value="TCT00678.1"/>
    <property type="molecule type" value="Genomic_DNA"/>
</dbReference>
<name>A0A4V6NZF0_9GAMM</name>
<dbReference type="Gene3D" id="3.40.390.10">
    <property type="entry name" value="Collagenase (Catalytic Domain)"/>
    <property type="match status" value="1"/>
</dbReference>
<protein>
    <submittedName>
        <fullName evidence="2">Reprolysin-like metallo-peptidase family M12B</fullName>
    </submittedName>
</protein>
<feature type="chain" id="PRO_5020784338" evidence="1">
    <location>
        <begin position="21"/>
        <end position="404"/>
    </location>
</feature>
<dbReference type="InterPro" id="IPR024079">
    <property type="entry name" value="MetalloPept_cat_dom_sf"/>
</dbReference>
<dbReference type="SUPFAM" id="SSF55486">
    <property type="entry name" value="Metalloproteases ('zincins'), catalytic domain"/>
    <property type="match status" value="1"/>
</dbReference>
<dbReference type="GO" id="GO:0008237">
    <property type="term" value="F:metallopeptidase activity"/>
    <property type="evidence" value="ECO:0007669"/>
    <property type="project" value="InterPro"/>
</dbReference>
<comment type="caution">
    <text evidence="2">The sequence shown here is derived from an EMBL/GenBank/DDBJ whole genome shotgun (WGS) entry which is preliminary data.</text>
</comment>
<feature type="signal peptide" evidence="1">
    <location>
        <begin position="1"/>
        <end position="20"/>
    </location>
</feature>
<gene>
    <name evidence="2" type="ORF">EDC25_10242</name>
</gene>